<sequence length="58" mass="6632">MPKIRNHLMQKINGRCLKQHALGFSRDAFDHINTHLKWAMPLSLVSTQYGLSKVEGNV</sequence>
<evidence type="ECO:0008006" key="3">
    <source>
        <dbReference type="Google" id="ProtNLM"/>
    </source>
</evidence>
<evidence type="ECO:0000313" key="1">
    <source>
        <dbReference type="EMBL" id="MEL0629280.1"/>
    </source>
</evidence>
<proteinExistence type="predicted"/>
<keyword evidence="2" id="KW-1185">Reference proteome</keyword>
<gene>
    <name evidence="1" type="ORF">V6256_06630</name>
</gene>
<name>A0ABU9GPS5_9GAMM</name>
<dbReference type="Proteomes" id="UP001369082">
    <property type="component" value="Unassembled WGS sequence"/>
</dbReference>
<accession>A0ABU9GPS5</accession>
<comment type="caution">
    <text evidence="1">The sequence shown here is derived from an EMBL/GenBank/DDBJ whole genome shotgun (WGS) entry which is preliminary data.</text>
</comment>
<evidence type="ECO:0000313" key="2">
    <source>
        <dbReference type="Proteomes" id="UP001369082"/>
    </source>
</evidence>
<dbReference type="RefSeq" id="WP_341597290.1">
    <property type="nucleotide sequence ID" value="NZ_JBAKAZ010000018.1"/>
</dbReference>
<protein>
    <recommendedName>
        <fullName evidence="3">Transposase</fullName>
    </recommendedName>
</protein>
<organism evidence="1 2">
    <name type="scientific">Psychromonas aquatilis</name>
    <dbReference type="NCBI Taxonomy" id="2005072"/>
    <lineage>
        <taxon>Bacteria</taxon>
        <taxon>Pseudomonadati</taxon>
        <taxon>Pseudomonadota</taxon>
        <taxon>Gammaproteobacteria</taxon>
        <taxon>Alteromonadales</taxon>
        <taxon>Psychromonadaceae</taxon>
        <taxon>Psychromonas</taxon>
    </lineage>
</organism>
<dbReference type="EMBL" id="JBAKAZ010000018">
    <property type="protein sequence ID" value="MEL0629280.1"/>
    <property type="molecule type" value="Genomic_DNA"/>
</dbReference>
<reference evidence="1 2" key="1">
    <citation type="submission" date="2024-02" db="EMBL/GenBank/DDBJ databases">
        <title>Bacteria isolated from the canopy kelp, Nereocystis luetkeana.</title>
        <authorList>
            <person name="Pfister C.A."/>
            <person name="Younker I.T."/>
            <person name="Light S.H."/>
        </authorList>
    </citation>
    <scope>NUCLEOTIDE SEQUENCE [LARGE SCALE GENOMIC DNA]</scope>
    <source>
        <strain evidence="1 2">TI.1.05</strain>
    </source>
</reference>